<dbReference type="InterPro" id="IPR003710">
    <property type="entry name" value="ApbA"/>
</dbReference>
<keyword evidence="16" id="KW-1185">Reference proteome</keyword>
<gene>
    <name evidence="15" type="ORF">GWK15_07715</name>
    <name evidence="14" type="ORF">GXW75_14980</name>
</gene>
<dbReference type="InterPro" id="IPR013752">
    <property type="entry name" value="KPA_reductase"/>
</dbReference>
<dbReference type="PANTHER" id="PTHR21708:SF26">
    <property type="entry name" value="2-DEHYDROPANTOATE 2-REDUCTASE"/>
    <property type="match status" value="1"/>
</dbReference>
<evidence type="ECO:0000256" key="7">
    <source>
        <dbReference type="ARBA" id="ARBA00022857"/>
    </source>
</evidence>
<dbReference type="GO" id="GO:0015940">
    <property type="term" value="P:pantothenate biosynthetic process"/>
    <property type="evidence" value="ECO:0007669"/>
    <property type="project" value="UniProtKB-KW"/>
</dbReference>
<dbReference type="PANTHER" id="PTHR21708">
    <property type="entry name" value="PROBABLE 2-DEHYDROPANTOATE 2-REDUCTASE"/>
    <property type="match status" value="1"/>
</dbReference>
<keyword evidence="7 11" id="KW-0521">NADP</keyword>
<evidence type="ECO:0000256" key="1">
    <source>
        <dbReference type="ARBA" id="ARBA00002919"/>
    </source>
</evidence>
<dbReference type="Gene3D" id="3.40.50.720">
    <property type="entry name" value="NAD(P)-binding Rossmann-like Domain"/>
    <property type="match status" value="1"/>
</dbReference>
<accession>A0A9X9WJQ0</accession>
<dbReference type="InterPro" id="IPR051402">
    <property type="entry name" value="KPR-Related"/>
</dbReference>
<evidence type="ECO:0000313" key="14">
    <source>
        <dbReference type="EMBL" id="MBR0660560.1"/>
    </source>
</evidence>
<evidence type="ECO:0000313" key="16">
    <source>
        <dbReference type="Proteomes" id="UP000746741"/>
    </source>
</evidence>
<organism evidence="14 17">
    <name type="scientific">Neoroseomonas oryzicola</name>
    <dbReference type="NCBI Taxonomy" id="535904"/>
    <lineage>
        <taxon>Bacteria</taxon>
        <taxon>Pseudomonadati</taxon>
        <taxon>Pseudomonadota</taxon>
        <taxon>Alphaproteobacteria</taxon>
        <taxon>Acetobacterales</taxon>
        <taxon>Acetobacteraceae</taxon>
        <taxon>Neoroseomonas</taxon>
    </lineage>
</organism>
<feature type="domain" description="Ketopantoate reductase C-terminal" evidence="13">
    <location>
        <begin position="179"/>
        <end position="301"/>
    </location>
</feature>
<comment type="function">
    <text evidence="1 11">Catalyzes the NADPH-dependent reduction of ketopantoate into pantoic acid.</text>
</comment>
<dbReference type="FunFam" id="3.40.50.720:FF:000307">
    <property type="entry name" value="2-dehydropantoate 2-reductase"/>
    <property type="match status" value="1"/>
</dbReference>
<evidence type="ECO:0000256" key="3">
    <source>
        <dbReference type="ARBA" id="ARBA00007870"/>
    </source>
</evidence>
<evidence type="ECO:0000259" key="12">
    <source>
        <dbReference type="Pfam" id="PF02558"/>
    </source>
</evidence>
<dbReference type="SUPFAM" id="SSF51735">
    <property type="entry name" value="NAD(P)-binding Rossmann-fold domains"/>
    <property type="match status" value="1"/>
</dbReference>
<reference evidence="15 16" key="2">
    <citation type="submission" date="2020-02" db="EMBL/GenBank/DDBJ databases">
        <authorList>
            <person name="Sun Q."/>
            <person name="Inoue M."/>
        </authorList>
    </citation>
    <scope>NUCLEOTIDE SEQUENCE [LARGE SCALE GENOMIC DNA]</scope>
    <source>
        <strain evidence="15 16">KCTC 22478</strain>
    </source>
</reference>
<dbReference type="InterPro" id="IPR036291">
    <property type="entry name" value="NAD(P)-bd_dom_sf"/>
</dbReference>
<protein>
    <recommendedName>
        <fullName evidence="5 11">2-dehydropantoate 2-reductase</fullName>
        <ecNumber evidence="4 11">1.1.1.169</ecNumber>
    </recommendedName>
    <alternativeName>
        <fullName evidence="9 11">Ketopantoate reductase</fullName>
    </alternativeName>
</protein>
<keyword evidence="8 11" id="KW-0560">Oxidoreductase</keyword>
<evidence type="ECO:0000256" key="8">
    <source>
        <dbReference type="ARBA" id="ARBA00023002"/>
    </source>
</evidence>
<comment type="similarity">
    <text evidence="3 11">Belongs to the ketopantoate reductase family.</text>
</comment>
<dbReference type="EC" id="1.1.1.169" evidence="4 11"/>
<dbReference type="EMBL" id="JAAEDK010000033">
    <property type="protein sequence ID" value="MBR0660560.1"/>
    <property type="molecule type" value="Genomic_DNA"/>
</dbReference>
<dbReference type="GO" id="GO:0008677">
    <property type="term" value="F:2-dehydropantoate 2-reductase activity"/>
    <property type="evidence" value="ECO:0007669"/>
    <property type="project" value="UniProtKB-EC"/>
</dbReference>
<evidence type="ECO:0000313" key="17">
    <source>
        <dbReference type="Proteomes" id="UP001138708"/>
    </source>
</evidence>
<dbReference type="Pfam" id="PF08546">
    <property type="entry name" value="ApbA_C"/>
    <property type="match status" value="1"/>
</dbReference>
<comment type="pathway">
    <text evidence="2 11">Cofactor biosynthesis; (R)-pantothenate biosynthesis; (R)-pantoate from 3-methyl-2-oxobutanoate: step 2/2.</text>
</comment>
<dbReference type="RefSeq" id="WP_168040712.1">
    <property type="nucleotide sequence ID" value="NZ_JAAEDK010000033.1"/>
</dbReference>
<sequence length="314" mass="33523">MRVLVLGAGALGGYFGGRLAEAGSADVAFLVRPGRRAALQRDGLRIDSPFGAWQGEVQTVAAGEVRPGWDVVLLSCKAYDLEDAIAAIAPAVDDRTAILPVLNGLAHIDRLAEAFGEARVLGGLAKIQATLAPDGTVRQLNDWRWLTFGERDGTMSPRVAAIEAAFAQTRGVVAHAVPDIMARMWEKLVHLGTSAIGTVLMRANVGEIAASPGGVAFLHRVLDRNAAIAAAHGHPMREAFLAEYRALFADPKSAYATSMLRDIEAGGRIEADHILGFLAAAAHRADVPAELHDAAFLHAKAYEQRRERHRLPSN</sequence>
<dbReference type="AlphaFoldDB" id="A0A9X9WJQ0"/>
<reference evidence="14" key="1">
    <citation type="submission" date="2020-01" db="EMBL/GenBank/DDBJ databases">
        <authorList>
            <person name="Rat A."/>
        </authorList>
    </citation>
    <scope>NUCLEOTIDE SEQUENCE</scope>
    <source>
        <strain evidence="14">LMG 31161</strain>
    </source>
</reference>
<evidence type="ECO:0000256" key="6">
    <source>
        <dbReference type="ARBA" id="ARBA00022655"/>
    </source>
</evidence>
<dbReference type="Gene3D" id="1.10.1040.10">
    <property type="entry name" value="N-(1-d-carboxylethyl)-l-norvaline Dehydrogenase, domain 2"/>
    <property type="match status" value="1"/>
</dbReference>
<dbReference type="Proteomes" id="UP001138708">
    <property type="component" value="Unassembled WGS sequence"/>
</dbReference>
<evidence type="ECO:0000256" key="10">
    <source>
        <dbReference type="ARBA" id="ARBA00048793"/>
    </source>
</evidence>
<dbReference type="InterPro" id="IPR008927">
    <property type="entry name" value="6-PGluconate_DH-like_C_sf"/>
</dbReference>
<dbReference type="GO" id="GO:0005737">
    <property type="term" value="C:cytoplasm"/>
    <property type="evidence" value="ECO:0007669"/>
    <property type="project" value="TreeGrafter"/>
</dbReference>
<evidence type="ECO:0000256" key="11">
    <source>
        <dbReference type="RuleBase" id="RU362068"/>
    </source>
</evidence>
<evidence type="ECO:0000313" key="15">
    <source>
        <dbReference type="EMBL" id="NKE16823.1"/>
    </source>
</evidence>
<comment type="caution">
    <text evidence="14">The sequence shown here is derived from an EMBL/GenBank/DDBJ whole genome shotgun (WGS) entry which is preliminary data.</text>
</comment>
<dbReference type="EMBL" id="JAAVUP010000002">
    <property type="protein sequence ID" value="NKE16823.1"/>
    <property type="molecule type" value="Genomic_DNA"/>
</dbReference>
<dbReference type="Pfam" id="PF02558">
    <property type="entry name" value="ApbA"/>
    <property type="match status" value="1"/>
</dbReference>
<dbReference type="Proteomes" id="UP000746741">
    <property type="component" value="Unassembled WGS sequence"/>
</dbReference>
<reference evidence="14" key="3">
    <citation type="journal article" date="2021" name="Syst. Appl. Microbiol.">
        <title>Roseomonas hellenica sp. nov., isolated from roots of wild-growing Alkanna tinctoria.</title>
        <authorList>
            <person name="Rat A."/>
            <person name="Naranjo H.D."/>
            <person name="Lebbe L."/>
            <person name="Cnockaert M."/>
            <person name="Krigas N."/>
            <person name="Grigoriadou K."/>
            <person name="Maloupa E."/>
            <person name="Willems A."/>
        </authorList>
    </citation>
    <scope>NUCLEOTIDE SEQUENCE</scope>
    <source>
        <strain evidence="14">LMG 31161</strain>
    </source>
</reference>
<comment type="catalytic activity">
    <reaction evidence="10 11">
        <text>(R)-pantoate + NADP(+) = 2-dehydropantoate + NADPH + H(+)</text>
        <dbReference type="Rhea" id="RHEA:16233"/>
        <dbReference type="ChEBI" id="CHEBI:11561"/>
        <dbReference type="ChEBI" id="CHEBI:15378"/>
        <dbReference type="ChEBI" id="CHEBI:15980"/>
        <dbReference type="ChEBI" id="CHEBI:57783"/>
        <dbReference type="ChEBI" id="CHEBI:58349"/>
        <dbReference type="EC" id="1.1.1.169"/>
    </reaction>
</comment>
<dbReference type="SUPFAM" id="SSF48179">
    <property type="entry name" value="6-phosphogluconate dehydrogenase C-terminal domain-like"/>
    <property type="match status" value="1"/>
</dbReference>
<evidence type="ECO:0000256" key="4">
    <source>
        <dbReference type="ARBA" id="ARBA00013014"/>
    </source>
</evidence>
<proteinExistence type="inferred from homology"/>
<evidence type="ECO:0000256" key="2">
    <source>
        <dbReference type="ARBA" id="ARBA00004994"/>
    </source>
</evidence>
<dbReference type="NCBIfam" id="TIGR00745">
    <property type="entry name" value="apbA_panE"/>
    <property type="match status" value="1"/>
</dbReference>
<evidence type="ECO:0000259" key="13">
    <source>
        <dbReference type="Pfam" id="PF08546"/>
    </source>
</evidence>
<keyword evidence="6 11" id="KW-0566">Pantothenate biosynthesis</keyword>
<dbReference type="InterPro" id="IPR013332">
    <property type="entry name" value="KPR_N"/>
</dbReference>
<evidence type="ECO:0000256" key="5">
    <source>
        <dbReference type="ARBA" id="ARBA00019465"/>
    </source>
</evidence>
<feature type="domain" description="Ketopantoate reductase N-terminal" evidence="12">
    <location>
        <begin position="3"/>
        <end position="152"/>
    </location>
</feature>
<name>A0A9X9WJQ0_9PROT</name>
<evidence type="ECO:0000256" key="9">
    <source>
        <dbReference type="ARBA" id="ARBA00032024"/>
    </source>
</evidence>
<dbReference type="InterPro" id="IPR013328">
    <property type="entry name" value="6PGD_dom2"/>
</dbReference>